<dbReference type="Gene3D" id="2.40.170.20">
    <property type="entry name" value="TonB-dependent receptor, beta-barrel domain"/>
    <property type="match status" value="1"/>
</dbReference>
<dbReference type="Pfam" id="PF00593">
    <property type="entry name" value="TonB_dep_Rec_b-barrel"/>
    <property type="match status" value="1"/>
</dbReference>
<evidence type="ECO:0000313" key="16">
    <source>
        <dbReference type="EMBL" id="MBB3060551.1"/>
    </source>
</evidence>
<dbReference type="PROSITE" id="PS52016">
    <property type="entry name" value="TONB_DEPENDENT_REC_3"/>
    <property type="match status" value="1"/>
</dbReference>
<evidence type="ECO:0000256" key="3">
    <source>
        <dbReference type="ARBA" id="ARBA00022448"/>
    </source>
</evidence>
<dbReference type="InterPro" id="IPR039426">
    <property type="entry name" value="TonB-dep_rcpt-like"/>
</dbReference>
<evidence type="ECO:0000256" key="2">
    <source>
        <dbReference type="ARBA" id="ARBA00008143"/>
    </source>
</evidence>
<dbReference type="SUPFAM" id="SSF56935">
    <property type="entry name" value="Porins"/>
    <property type="match status" value="1"/>
</dbReference>
<evidence type="ECO:0000256" key="6">
    <source>
        <dbReference type="ARBA" id="ARBA00022729"/>
    </source>
</evidence>
<evidence type="ECO:0000256" key="1">
    <source>
        <dbReference type="ARBA" id="ARBA00004571"/>
    </source>
</evidence>
<name>A0A7W4Z8H5_9GAMM</name>
<evidence type="ECO:0000256" key="10">
    <source>
        <dbReference type="ARBA" id="ARBA00023237"/>
    </source>
</evidence>
<dbReference type="InterPro" id="IPR012910">
    <property type="entry name" value="Plug_dom"/>
</dbReference>
<evidence type="ECO:0000259" key="15">
    <source>
        <dbReference type="Pfam" id="PF07715"/>
    </source>
</evidence>
<dbReference type="Gene3D" id="2.170.130.10">
    <property type="entry name" value="TonB-dependent receptor, plug domain"/>
    <property type="match status" value="1"/>
</dbReference>
<dbReference type="PANTHER" id="PTHR30069:SF29">
    <property type="entry name" value="HEMOGLOBIN AND HEMOGLOBIN-HAPTOGLOBIN-BINDING PROTEIN 1-RELATED"/>
    <property type="match status" value="1"/>
</dbReference>
<dbReference type="CDD" id="cd01347">
    <property type="entry name" value="ligand_gated_channel"/>
    <property type="match status" value="1"/>
</dbReference>
<evidence type="ECO:0000256" key="5">
    <source>
        <dbReference type="ARBA" id="ARBA00022692"/>
    </source>
</evidence>
<keyword evidence="8 11" id="KW-0472">Membrane</keyword>
<feature type="chain" id="PRO_5031423947" evidence="13">
    <location>
        <begin position="20"/>
        <end position="621"/>
    </location>
</feature>
<dbReference type="PANTHER" id="PTHR30069">
    <property type="entry name" value="TONB-DEPENDENT OUTER MEMBRANE RECEPTOR"/>
    <property type="match status" value="1"/>
</dbReference>
<organism evidence="16 17">
    <name type="scientific">Microbulbifer rhizosphaerae</name>
    <dbReference type="NCBI Taxonomy" id="1562603"/>
    <lineage>
        <taxon>Bacteria</taxon>
        <taxon>Pseudomonadati</taxon>
        <taxon>Pseudomonadota</taxon>
        <taxon>Gammaproteobacteria</taxon>
        <taxon>Cellvibrionales</taxon>
        <taxon>Microbulbiferaceae</taxon>
        <taxon>Microbulbifer</taxon>
    </lineage>
</organism>
<dbReference type="EMBL" id="JACHWZ010000005">
    <property type="protein sequence ID" value="MBB3060551.1"/>
    <property type="molecule type" value="Genomic_DNA"/>
</dbReference>
<protein>
    <submittedName>
        <fullName evidence="16">Vitamin B12 transporter</fullName>
    </submittedName>
</protein>
<dbReference type="Pfam" id="PF07715">
    <property type="entry name" value="Plug"/>
    <property type="match status" value="1"/>
</dbReference>
<dbReference type="InterPro" id="IPR037066">
    <property type="entry name" value="Plug_dom_sf"/>
</dbReference>
<dbReference type="AlphaFoldDB" id="A0A7W4Z8H5"/>
<evidence type="ECO:0000256" key="4">
    <source>
        <dbReference type="ARBA" id="ARBA00022452"/>
    </source>
</evidence>
<feature type="signal peptide" evidence="13">
    <location>
        <begin position="1"/>
        <end position="19"/>
    </location>
</feature>
<evidence type="ECO:0000256" key="7">
    <source>
        <dbReference type="ARBA" id="ARBA00023077"/>
    </source>
</evidence>
<keyword evidence="9" id="KW-0675">Receptor</keyword>
<dbReference type="InterPro" id="IPR000531">
    <property type="entry name" value="Beta-barrel_TonB"/>
</dbReference>
<sequence>MKKSILTAAVAAASSAPVAAQTTDNTQLVPSLETPNLETVVVVSSRREMPLRQVATSVAAMDEAQIEARGYTALADVLRTMPSVSVSNSGGMGKASSLRVRGEARFRTLVRIDGVDVSDPTDLQASAPIQHILSSNVSRVELLRGPQGMMYGADAGGVLNISTRSTGEDTEVNIAAEGGSFGSQRYSVSLGGGGEAADYFVSATRADTDGFNTSLGDKELRDDDGYKNTTLHARGGWNISDSLRLEAVARDTDASNEFDRCGFPVTVDDCTGDFDQTNARVSMTYKTGILENQLAYSRTEIARKNFAGGAVSYDTEGEIEKLNLTGRADLSDVHALVYGLEQREDSVGELERDQWALYAEYQGNYADTFYFTAGVRRDDNDDFGRHDSLRLSGAYLIDAVAAGSLKLKTSYGTGFRAPSLFETDYNNQALELYGIELAALSPEESEGIDVGVEYFGDDGLHLEAVLFDQSIEHEIGFDLVGFTGYIQSEGESRSRGVELIADAPLTDTLVLNTNYTYTDAEDAADAPRARMPEHMANIGLTYVPVDALSASLNLRAARGAVDTSGEAQDNYQVLDASLRYTLNPSVTVYLRGENLTDKSYVEVPGYRTAGASGYAGVEVTF</sequence>
<dbReference type="GO" id="GO:0015344">
    <property type="term" value="F:siderophore uptake transmembrane transporter activity"/>
    <property type="evidence" value="ECO:0007669"/>
    <property type="project" value="TreeGrafter"/>
</dbReference>
<evidence type="ECO:0000259" key="14">
    <source>
        <dbReference type="Pfam" id="PF00593"/>
    </source>
</evidence>
<comment type="similarity">
    <text evidence="2">Belongs to the TonB-dependent receptor family. Hemoglobin/haptoglobin binding protein subfamily.</text>
</comment>
<proteinExistence type="inferred from homology"/>
<gene>
    <name evidence="16" type="ORF">FHS09_001370</name>
</gene>
<keyword evidence="4 11" id="KW-1134">Transmembrane beta strand</keyword>
<accession>A0A7W4Z8H5</accession>
<evidence type="ECO:0000256" key="12">
    <source>
        <dbReference type="RuleBase" id="RU003357"/>
    </source>
</evidence>
<dbReference type="RefSeq" id="WP_183458031.1">
    <property type="nucleotide sequence ID" value="NZ_JACHWZ010000005.1"/>
</dbReference>
<evidence type="ECO:0000256" key="9">
    <source>
        <dbReference type="ARBA" id="ARBA00023170"/>
    </source>
</evidence>
<comment type="caution">
    <text evidence="16">The sequence shown here is derived from an EMBL/GenBank/DDBJ whole genome shotgun (WGS) entry which is preliminary data.</text>
</comment>
<keyword evidence="6 13" id="KW-0732">Signal</keyword>
<evidence type="ECO:0000256" key="11">
    <source>
        <dbReference type="PROSITE-ProRule" id="PRU01360"/>
    </source>
</evidence>
<feature type="domain" description="TonB-dependent receptor-like beta-barrel" evidence="14">
    <location>
        <begin position="181"/>
        <end position="595"/>
    </location>
</feature>
<keyword evidence="10 11" id="KW-0998">Cell outer membrane</keyword>
<keyword evidence="5 11" id="KW-0812">Transmembrane</keyword>
<evidence type="ECO:0000256" key="13">
    <source>
        <dbReference type="SAM" id="SignalP"/>
    </source>
</evidence>
<dbReference type="GO" id="GO:0044718">
    <property type="term" value="P:siderophore transmembrane transport"/>
    <property type="evidence" value="ECO:0007669"/>
    <property type="project" value="TreeGrafter"/>
</dbReference>
<dbReference type="Proteomes" id="UP000535937">
    <property type="component" value="Unassembled WGS sequence"/>
</dbReference>
<keyword evidence="17" id="KW-1185">Reference proteome</keyword>
<dbReference type="InterPro" id="IPR036942">
    <property type="entry name" value="Beta-barrel_TonB_sf"/>
</dbReference>
<comment type="subcellular location">
    <subcellularLocation>
        <location evidence="1 11">Cell outer membrane</location>
        <topology evidence="1 11">Multi-pass membrane protein</topology>
    </subcellularLocation>
</comment>
<evidence type="ECO:0000256" key="8">
    <source>
        <dbReference type="ARBA" id="ARBA00023136"/>
    </source>
</evidence>
<evidence type="ECO:0000313" key="17">
    <source>
        <dbReference type="Proteomes" id="UP000535937"/>
    </source>
</evidence>
<feature type="domain" description="TonB-dependent receptor plug" evidence="15">
    <location>
        <begin position="51"/>
        <end position="157"/>
    </location>
</feature>
<reference evidence="16 17" key="1">
    <citation type="submission" date="2020-08" db="EMBL/GenBank/DDBJ databases">
        <title>Genomic Encyclopedia of Type Strains, Phase III (KMG-III): the genomes of soil and plant-associated and newly described type strains.</title>
        <authorList>
            <person name="Whitman W."/>
        </authorList>
    </citation>
    <scope>NUCLEOTIDE SEQUENCE [LARGE SCALE GENOMIC DNA]</scope>
    <source>
        <strain evidence="16 17">CECT 8799</strain>
    </source>
</reference>
<dbReference type="GO" id="GO:0009279">
    <property type="term" value="C:cell outer membrane"/>
    <property type="evidence" value="ECO:0007669"/>
    <property type="project" value="UniProtKB-SubCell"/>
</dbReference>
<keyword evidence="7 12" id="KW-0798">TonB box</keyword>
<keyword evidence="3 11" id="KW-0813">Transport</keyword>